<dbReference type="CDD" id="cd01668">
    <property type="entry name" value="TGS_RSH"/>
    <property type="match status" value="1"/>
</dbReference>
<dbReference type="Gene3D" id="3.30.70.260">
    <property type="match status" value="1"/>
</dbReference>
<evidence type="ECO:0000256" key="4">
    <source>
        <dbReference type="ARBA" id="ARBA00032407"/>
    </source>
</evidence>
<dbReference type="Gene3D" id="3.10.20.30">
    <property type="match status" value="1"/>
</dbReference>
<organism evidence="10 11">
    <name type="scientific">Vibrio vulnificus (strain YJ016)</name>
    <dbReference type="NCBI Taxonomy" id="196600"/>
    <lineage>
        <taxon>Bacteria</taxon>
        <taxon>Pseudomonadati</taxon>
        <taxon>Pseudomonadota</taxon>
        <taxon>Gammaproteobacteria</taxon>
        <taxon>Vibrionales</taxon>
        <taxon>Vibrionaceae</taxon>
        <taxon>Vibrio</taxon>
    </lineage>
</organism>
<dbReference type="STRING" id="672.VV93_v1c25300"/>
<keyword evidence="10" id="KW-0418">Kinase</keyword>
<dbReference type="GO" id="GO:0015949">
    <property type="term" value="P:nucleobase-containing small molecule interconversion"/>
    <property type="evidence" value="ECO:0007669"/>
    <property type="project" value="UniProtKB-ARBA"/>
</dbReference>
<evidence type="ECO:0000259" key="9">
    <source>
        <dbReference type="PROSITE" id="PS51880"/>
    </source>
</evidence>
<dbReference type="Pfam" id="PF13328">
    <property type="entry name" value="HD_4"/>
    <property type="match status" value="1"/>
</dbReference>
<dbReference type="SUPFAM" id="SSF109604">
    <property type="entry name" value="HD-domain/PDEase-like"/>
    <property type="match status" value="1"/>
</dbReference>
<dbReference type="EMBL" id="BA000037">
    <property type="protein sequence ID" value="BAC95585.1"/>
    <property type="molecule type" value="Genomic_DNA"/>
</dbReference>
<dbReference type="FunFam" id="3.30.460.10:FF:000001">
    <property type="entry name" value="GTP pyrophosphokinase RelA"/>
    <property type="match status" value="1"/>
</dbReference>
<dbReference type="InterPro" id="IPR007685">
    <property type="entry name" value="RelA_SpoT"/>
</dbReference>
<dbReference type="InterPro" id="IPR033655">
    <property type="entry name" value="TGS_RelA/SpoT"/>
</dbReference>
<dbReference type="HOGENOM" id="CLU_012300_3_0_6"/>
<evidence type="ECO:0000256" key="2">
    <source>
        <dbReference type="ARBA" id="ARBA00025704"/>
    </source>
</evidence>
<dbReference type="InterPro" id="IPR045865">
    <property type="entry name" value="ACT-like_dom_sf"/>
</dbReference>
<dbReference type="PROSITE" id="PS51671">
    <property type="entry name" value="ACT"/>
    <property type="match status" value="1"/>
</dbReference>
<dbReference type="Proteomes" id="UP000002675">
    <property type="component" value="Chromosome I"/>
</dbReference>
<feature type="domain" description="ACT" evidence="7">
    <location>
        <begin position="667"/>
        <end position="741"/>
    </location>
</feature>
<accession>Q7MHP8</accession>
<dbReference type="SMART" id="SM00954">
    <property type="entry name" value="RelA_SpoT"/>
    <property type="match status" value="1"/>
</dbReference>
<dbReference type="GO" id="GO:0042594">
    <property type="term" value="P:response to starvation"/>
    <property type="evidence" value="ECO:0007669"/>
    <property type="project" value="TreeGrafter"/>
</dbReference>
<dbReference type="PANTHER" id="PTHR21262:SF31">
    <property type="entry name" value="GTP PYROPHOSPHOKINASE"/>
    <property type="match status" value="1"/>
</dbReference>
<dbReference type="Pfam" id="PF19296">
    <property type="entry name" value="RelA_AH_RIS"/>
    <property type="match status" value="1"/>
</dbReference>
<dbReference type="InterPro" id="IPR012676">
    <property type="entry name" value="TGS-like"/>
</dbReference>
<sequence>MVAVRSAHLNQNEQFELESWVASLKQDAGVSKRLIEVYRHCQTILQGHEHAELLLWRGREMIEILVTLSMDKATLVAAQLFPLVSSGAFAREPLEEHYSKEIIKLIDGVDEMAAIGQLNITLEGSAASAQVDNVRRMLLAMVDDFRCVVIKLAERICNLIEVKKAPDEVRRAAAKECANIYAPLANRLGIGQLKWEIEDYAFRYQQPDTYKQIAKQLSERRIVREQYIKDFVDDLSEEMKECGINAEVSGRPKHIYSIWRKMQKKSLEFDELFDVRAVRIIADKLQDCYAALGVVHTKYKHLPSEFDDYVANPKPNGYQSIHTVVLGPEGKTIEIQIRTKQMHEDSELGVAAHWKYKEGSSSGRSGYDEKITWLRKLLDWQEEMSDSGEMLDELRSQVFDDRVYAFTPRGDVVDLPMGATPLDFAYHIHSEVGHRCIGAKVAGRIVPFTHKLNMGDQVEIITQKEPNPSRDWLNPSLGFVTSGRARAKINAWFRKQSREKNLEAGREILENELAKIGATLKDAEQYAVKRFNVKSADELYVGVGSGDLRINQILNHINALVNKPTAEEEDRQALERLQEAGNKAAGSPTRPRKDAVVVQGVDNLMSHLARCCQPIPGDEICGYITQGRGISVHRADCEQLEELRHHAPERIIDTVWGSDVVGSYMLTVRVEAMERSGLLKDITTMLANEKIKVISMKSRLDYRTHLNVMDFELEVTNIEVLTRIMKRVEQIKDVMLVKRLG</sequence>
<dbReference type="GO" id="GO:0015969">
    <property type="term" value="P:guanosine tetraphosphate metabolic process"/>
    <property type="evidence" value="ECO:0007669"/>
    <property type="project" value="InterPro"/>
</dbReference>
<protein>
    <recommendedName>
        <fullName evidence="1">GTP pyrophosphokinase</fullName>
    </recommendedName>
    <alternativeName>
        <fullName evidence="4">(p)ppGpp synthase</fullName>
    </alternativeName>
    <alternativeName>
        <fullName evidence="3">ATP:GTP 3'-pyrophosphotransferase</fullName>
    </alternativeName>
    <alternativeName>
        <fullName evidence="5">ppGpp synthase I</fullName>
    </alternativeName>
</protein>
<dbReference type="Pfam" id="PF04607">
    <property type="entry name" value="RelA_SpoT"/>
    <property type="match status" value="1"/>
</dbReference>
<feature type="domain" description="TGS" evidence="9">
    <location>
        <begin position="401"/>
        <end position="462"/>
    </location>
</feature>
<keyword evidence="10" id="KW-0808">Transferase</keyword>
<dbReference type="PATRIC" id="fig|196600.6.peg.2810"/>
<dbReference type="PROSITE" id="PS51880">
    <property type="entry name" value="TGS"/>
    <property type="match status" value="1"/>
</dbReference>
<dbReference type="Pfam" id="PF02824">
    <property type="entry name" value="TGS"/>
    <property type="match status" value="1"/>
</dbReference>
<dbReference type="NCBIfam" id="NF008124">
    <property type="entry name" value="PRK10872.1"/>
    <property type="match status" value="1"/>
</dbReference>
<dbReference type="FunFam" id="3.10.20.30:FF:000002">
    <property type="entry name" value="GTP pyrophosphokinase (RelA/SpoT)"/>
    <property type="match status" value="1"/>
</dbReference>
<dbReference type="CDD" id="cd04876">
    <property type="entry name" value="ACT_RelA-SpoT"/>
    <property type="match status" value="1"/>
</dbReference>
<evidence type="ECO:0000256" key="6">
    <source>
        <dbReference type="RuleBase" id="RU003847"/>
    </source>
</evidence>
<proteinExistence type="inferred from homology"/>
<dbReference type="SUPFAM" id="SSF81301">
    <property type="entry name" value="Nucleotidyltransferase"/>
    <property type="match status" value="1"/>
</dbReference>
<dbReference type="SMR" id="Q7MHP8"/>
<dbReference type="AlphaFoldDB" id="Q7MHP8"/>
<dbReference type="InterPro" id="IPR006674">
    <property type="entry name" value="HD_domain"/>
</dbReference>
<dbReference type="eggNOG" id="COG0317">
    <property type="taxonomic scope" value="Bacteria"/>
</dbReference>
<dbReference type="Pfam" id="PF13291">
    <property type="entry name" value="ACT_4"/>
    <property type="match status" value="1"/>
</dbReference>
<gene>
    <name evidence="10" type="ordered locus">VV2821</name>
</gene>
<evidence type="ECO:0000313" key="10">
    <source>
        <dbReference type="EMBL" id="BAC95585.1"/>
    </source>
</evidence>
<dbReference type="RefSeq" id="WP_011151157.1">
    <property type="nucleotide sequence ID" value="NC_005139.1"/>
</dbReference>
<comment type="similarity">
    <text evidence="6">Belongs to the relA/spoT family.</text>
</comment>
<evidence type="ECO:0000256" key="5">
    <source>
        <dbReference type="ARBA" id="ARBA00033308"/>
    </source>
</evidence>
<feature type="domain" description="HD" evidence="8">
    <location>
        <begin position="54"/>
        <end position="159"/>
    </location>
</feature>
<evidence type="ECO:0000259" key="8">
    <source>
        <dbReference type="PROSITE" id="PS51831"/>
    </source>
</evidence>
<dbReference type="InterPro" id="IPR004095">
    <property type="entry name" value="TGS"/>
</dbReference>
<dbReference type="KEGG" id="vvy:VV2821"/>
<dbReference type="SUPFAM" id="SSF81271">
    <property type="entry name" value="TGS-like"/>
    <property type="match status" value="1"/>
</dbReference>
<dbReference type="FunFam" id="1.10.3210.10:FF:000007">
    <property type="entry name" value="GTP pyrophosphokinase"/>
    <property type="match status" value="1"/>
</dbReference>
<dbReference type="InterPro" id="IPR004811">
    <property type="entry name" value="RelA/Spo_fam"/>
</dbReference>
<dbReference type="GO" id="GO:0005886">
    <property type="term" value="C:plasma membrane"/>
    <property type="evidence" value="ECO:0007669"/>
    <property type="project" value="TreeGrafter"/>
</dbReference>
<dbReference type="InterPro" id="IPR012675">
    <property type="entry name" value="Beta-grasp_dom_sf"/>
</dbReference>
<evidence type="ECO:0000313" key="11">
    <source>
        <dbReference type="Proteomes" id="UP000002675"/>
    </source>
</evidence>
<dbReference type="NCBIfam" id="TIGR00691">
    <property type="entry name" value="spoT_relA"/>
    <property type="match status" value="1"/>
</dbReference>
<dbReference type="GO" id="GO:0008728">
    <property type="term" value="F:GTP diphosphokinase activity"/>
    <property type="evidence" value="ECO:0007669"/>
    <property type="project" value="TreeGrafter"/>
</dbReference>
<dbReference type="InterPro" id="IPR002912">
    <property type="entry name" value="ACT_dom"/>
</dbReference>
<evidence type="ECO:0000256" key="3">
    <source>
        <dbReference type="ARBA" id="ARBA00029754"/>
    </source>
</evidence>
<comment type="function">
    <text evidence="6">In eubacteria ppGpp (guanosine 3'-diphosphate 5'-diphosphate) is a mediator of the stringent response that coordinates a variety of cellular activities in response to changes in nutritional abundance.</text>
</comment>
<dbReference type="Gene3D" id="1.10.3210.10">
    <property type="entry name" value="Hypothetical protein af1432"/>
    <property type="match status" value="1"/>
</dbReference>
<evidence type="ECO:0000256" key="1">
    <source>
        <dbReference type="ARBA" id="ARBA00019852"/>
    </source>
</evidence>
<dbReference type="Gene3D" id="3.30.460.10">
    <property type="entry name" value="Beta Polymerase, domain 2"/>
    <property type="match status" value="1"/>
</dbReference>
<dbReference type="SUPFAM" id="SSF55021">
    <property type="entry name" value="ACT-like"/>
    <property type="match status" value="1"/>
</dbReference>
<reference evidence="10 11" key="1">
    <citation type="journal article" date="2003" name="Genome Res.">
        <title>Comparative genome analysis of Vibrio vulnificus, a marine pathogen.</title>
        <authorList>
            <person name="Chen C.Y."/>
            <person name="Wu K.M."/>
            <person name="Chang Y.C."/>
            <person name="Chang C.H."/>
            <person name="Tsai H.C."/>
            <person name="Liao T.L."/>
            <person name="Liu Y.M."/>
            <person name="Chen H.J."/>
            <person name="Shen A.B."/>
            <person name="Li J.C."/>
            <person name="Su T.L."/>
            <person name="Shao C.P."/>
            <person name="Lee C.T."/>
            <person name="Hor L.I."/>
            <person name="Tsai S.F."/>
        </authorList>
    </citation>
    <scope>NUCLEOTIDE SEQUENCE [LARGE SCALE GENOMIC DNA]</scope>
    <source>
        <strain evidence="10 11">YJ016</strain>
    </source>
</reference>
<dbReference type="InterPro" id="IPR045600">
    <property type="entry name" value="RelA/SpoT_AH_RIS"/>
</dbReference>
<name>Q7MHP8_VIBVY</name>
<dbReference type="GO" id="GO:0016301">
    <property type="term" value="F:kinase activity"/>
    <property type="evidence" value="ECO:0007669"/>
    <property type="project" value="UniProtKB-KW"/>
</dbReference>
<dbReference type="PANTHER" id="PTHR21262">
    <property type="entry name" value="GUANOSINE-3',5'-BIS DIPHOSPHATE 3'-PYROPHOSPHOHYDROLASE"/>
    <property type="match status" value="1"/>
</dbReference>
<comment type="pathway">
    <text evidence="2">Purine metabolism.</text>
</comment>
<dbReference type="PROSITE" id="PS51831">
    <property type="entry name" value="HD"/>
    <property type="match status" value="1"/>
</dbReference>
<dbReference type="InterPro" id="IPR043519">
    <property type="entry name" value="NT_sf"/>
</dbReference>
<evidence type="ECO:0000259" key="7">
    <source>
        <dbReference type="PROSITE" id="PS51671"/>
    </source>
</evidence>
<dbReference type="GO" id="GO:0008893">
    <property type="term" value="F:guanosine-3',5'-bis(diphosphate) 3'-diphosphatase activity"/>
    <property type="evidence" value="ECO:0007669"/>
    <property type="project" value="TreeGrafter"/>
</dbReference>
<dbReference type="CDD" id="cd05399">
    <property type="entry name" value="NT_Rel-Spo_like"/>
    <property type="match status" value="1"/>
</dbReference>